<dbReference type="OrthoDB" id="3176171at2759"/>
<organism evidence="3 4">
    <name type="scientific">Colletotrichum sublineola</name>
    <name type="common">Sorghum anthracnose fungus</name>
    <dbReference type="NCBI Taxonomy" id="1173701"/>
    <lineage>
        <taxon>Eukaryota</taxon>
        <taxon>Fungi</taxon>
        <taxon>Dikarya</taxon>
        <taxon>Ascomycota</taxon>
        <taxon>Pezizomycotina</taxon>
        <taxon>Sordariomycetes</taxon>
        <taxon>Hypocreomycetidae</taxon>
        <taxon>Glomerellales</taxon>
        <taxon>Glomerellaceae</taxon>
        <taxon>Colletotrichum</taxon>
        <taxon>Colletotrichum graminicola species complex</taxon>
    </lineage>
</organism>
<dbReference type="InterPro" id="IPR001752">
    <property type="entry name" value="Kinesin_motor_dom"/>
</dbReference>
<dbReference type="PRINTS" id="PR00380">
    <property type="entry name" value="KINESINHEAVY"/>
</dbReference>
<comment type="similarity">
    <text evidence="1">Belongs to the TRAFAC class myosin-kinesin ATPase superfamily. Kinesin family.</text>
</comment>
<dbReference type="PANTHER" id="PTHR47969:SF9">
    <property type="entry name" value="KINESIN-LIKE PROTEIN"/>
    <property type="match status" value="1"/>
</dbReference>
<dbReference type="InterPro" id="IPR027640">
    <property type="entry name" value="Kinesin-like_fam"/>
</dbReference>
<keyword evidence="4" id="KW-1185">Reference proteome</keyword>
<dbReference type="OMA" id="AFEIYLW"/>
<gene>
    <name evidence="3" type="ORF">CSUB01_02702</name>
</gene>
<dbReference type="eggNOG" id="KOG0246">
    <property type="taxonomic scope" value="Eukaryota"/>
</dbReference>
<dbReference type="GO" id="GO:0008017">
    <property type="term" value="F:microtubule binding"/>
    <property type="evidence" value="ECO:0007669"/>
    <property type="project" value="InterPro"/>
</dbReference>
<reference evidence="4" key="1">
    <citation type="journal article" date="2014" name="Genome Announc.">
        <title>Draft genome sequence of Colletotrichum sublineola, a destructive pathogen of cultivated sorghum.</title>
        <authorList>
            <person name="Baroncelli R."/>
            <person name="Sanz-Martin J.M."/>
            <person name="Rech G.E."/>
            <person name="Sukno S.A."/>
            <person name="Thon M.R."/>
        </authorList>
    </citation>
    <scope>NUCLEOTIDE SEQUENCE [LARGE SCALE GENOMIC DNA]</scope>
    <source>
        <strain evidence="4">TX430BB</strain>
    </source>
</reference>
<dbReference type="SUPFAM" id="SSF52540">
    <property type="entry name" value="P-loop containing nucleoside triphosphate hydrolases"/>
    <property type="match status" value="1"/>
</dbReference>
<dbReference type="GO" id="GO:0005524">
    <property type="term" value="F:ATP binding"/>
    <property type="evidence" value="ECO:0007669"/>
    <property type="project" value="UniProtKB-UniRule"/>
</dbReference>
<proteinExistence type="inferred from homology"/>
<name>A0A066X0Y3_COLSU</name>
<dbReference type="STRING" id="1173701.A0A066X0Y3"/>
<dbReference type="PANTHER" id="PTHR47969">
    <property type="entry name" value="CHROMOSOME-ASSOCIATED KINESIN KIF4A-RELATED"/>
    <property type="match status" value="1"/>
</dbReference>
<dbReference type="InterPro" id="IPR027417">
    <property type="entry name" value="P-loop_NTPase"/>
</dbReference>
<dbReference type="Gene3D" id="3.40.850.10">
    <property type="entry name" value="Kinesin motor domain"/>
    <property type="match status" value="1"/>
</dbReference>
<evidence type="ECO:0000313" key="4">
    <source>
        <dbReference type="Proteomes" id="UP000027238"/>
    </source>
</evidence>
<keyword evidence="1" id="KW-0547">Nucleotide-binding</keyword>
<keyword evidence="1" id="KW-0505">Motor protein</keyword>
<dbReference type="EMBL" id="JMSE01001300">
    <property type="protein sequence ID" value="KDN62793.1"/>
    <property type="molecule type" value="Genomic_DNA"/>
</dbReference>
<evidence type="ECO:0000259" key="2">
    <source>
        <dbReference type="PROSITE" id="PS50067"/>
    </source>
</evidence>
<feature type="domain" description="Kinesin motor" evidence="2">
    <location>
        <begin position="41"/>
        <end position="378"/>
    </location>
</feature>
<dbReference type="InterPro" id="IPR036961">
    <property type="entry name" value="Kinesin_motor_dom_sf"/>
</dbReference>
<dbReference type="GO" id="GO:0051231">
    <property type="term" value="P:spindle elongation"/>
    <property type="evidence" value="ECO:0007669"/>
    <property type="project" value="TreeGrafter"/>
</dbReference>
<dbReference type="Pfam" id="PF00225">
    <property type="entry name" value="Kinesin"/>
    <property type="match status" value="1"/>
</dbReference>
<dbReference type="GO" id="GO:0007018">
    <property type="term" value="P:microtubule-based movement"/>
    <property type="evidence" value="ECO:0007669"/>
    <property type="project" value="InterPro"/>
</dbReference>
<dbReference type="GO" id="GO:0003777">
    <property type="term" value="F:microtubule motor activity"/>
    <property type="evidence" value="ECO:0007669"/>
    <property type="project" value="InterPro"/>
</dbReference>
<protein>
    <submittedName>
        <fullName evidence="3">Putative kinesin motor domain-containing protein</fullName>
    </submittedName>
</protein>
<feature type="binding site" evidence="1">
    <location>
        <begin position="138"/>
        <end position="145"/>
    </location>
    <ligand>
        <name>ATP</name>
        <dbReference type="ChEBI" id="CHEBI:30616"/>
    </ligand>
</feature>
<dbReference type="PROSITE" id="PS50067">
    <property type="entry name" value="KINESIN_MOTOR_2"/>
    <property type="match status" value="1"/>
</dbReference>
<comment type="caution">
    <text evidence="3">The sequence shown here is derived from an EMBL/GenBank/DDBJ whole genome shotgun (WGS) entry which is preliminary data.</text>
</comment>
<dbReference type="SMART" id="SM00129">
    <property type="entry name" value="KISc"/>
    <property type="match status" value="1"/>
</dbReference>
<dbReference type="GO" id="GO:0005875">
    <property type="term" value="C:microtubule associated complex"/>
    <property type="evidence" value="ECO:0007669"/>
    <property type="project" value="TreeGrafter"/>
</dbReference>
<dbReference type="HOGENOM" id="CLU_001485_2_0_1"/>
<evidence type="ECO:0000313" key="3">
    <source>
        <dbReference type="EMBL" id="KDN62793.1"/>
    </source>
</evidence>
<dbReference type="Proteomes" id="UP000027238">
    <property type="component" value="Unassembled WGS sequence"/>
</dbReference>
<sequence length="620" mass="68074">MDEYHIKHTPWYQASVEAFANKAAKQDLASLHDPDSTLNPDMIVAARLRPVLEDEVAAGLITGVFPRKSGNGAVDIHQIRKHIKPLGPPTLMLAQSTSVRLDRAYGPEDTTEQIYQDLVQQLVPWAWSGGVSTMFAYGQTGSGKTFTVSAIEKLVAQSLMDGNFEGERKVYACIIELAGNSSFDLLNFRKPISILEDSFGATQLAGTMEFEVTEAATLLDLIDRAASFRRTASTLKNDTSSRSHAICRIRIENPAIPTADDGLLYLIDLAGSEAARDVADHTADRMKEAREINTSLSVLKDCIRGRASIDAALLTGKTKKPTHIPFRQSSLTKILKHVFDPAGRRSCKTVVMACVNPSLPDAGASKNTLKYAEMLRVLLPKTKLQAYNPEIPSTWPNSELKSWINSSSGSPAISGDILAPLETGALLLRLPTSEFLTRCLKSPGVTPDQARAFQAKLWRLHVDSQKPKTKMPEVNIKGDSLLEGDSRKAAVNQEMLSSSADPDPKAAKIPFKERIRPGMVVRWSPPLTFSPRLDGMNMVVVLSPRSAVRSVVRDVSGELINGASEGSEDNKYLCAMVLPGFMADSYELSMWRQVVVDVDQMEAEVLLEYDAATRYYYMTL</sequence>
<evidence type="ECO:0000256" key="1">
    <source>
        <dbReference type="PROSITE-ProRule" id="PRU00283"/>
    </source>
</evidence>
<dbReference type="AlphaFoldDB" id="A0A066X0Y3"/>
<accession>A0A066X0Y3</accession>
<dbReference type="GO" id="GO:0007052">
    <property type="term" value="P:mitotic spindle organization"/>
    <property type="evidence" value="ECO:0007669"/>
    <property type="project" value="TreeGrafter"/>
</dbReference>
<keyword evidence="1" id="KW-0067">ATP-binding</keyword>